<accession>A0ACC0UMS9</accession>
<evidence type="ECO:0000313" key="1">
    <source>
        <dbReference type="EMBL" id="KAI9513019.1"/>
    </source>
</evidence>
<sequence>MSSWIEPQYDPRLNTTIFYPTDHPEGVMRGTEHPPSLRTGYSSYSPRHSPNASRPPYNLGLYGPRPQPSHSDQIQSLSTPAMAPPAMTEFEEDNEYMEVEPMIDAGQPIFESEYDDEAPSHGRRRFVGGFIRGLRKIPRVVKRGFFPDKREVLTPPGLAYHQSPPYTLDTQPQEPEEAPPYDALDERVDGDFRYMDSINMPAEFRSSASPSRTPSHSLRAPRSESQLTYQSLTNPPARHVSQHGSLHHFQRSSPPRTVRNPDPPSPTDESGTMNGNSPRHSQTLYETVPETLAVNTRLSPLGPTRRPIVTVQSPTGSPIYIEPQRSDDYVGMDMDESSEEHAPTSEPPVPSQFARIAKFFRDLNNLPWVSPNVTVDFDPAEAERARQAHTRVPGRSWYTGHLHDIDLLGTSSSTRRLTAPSGHSLARAPGSSATLAPQHGTGSASSSEGASTHLPSAPANASYPSVPTLALPPQPFYFYPYPAMPQPPPPPRAQDGKEQASPQSSGTSDVPRQPYLFMVAMPPGYVPGPVDPSRSMLPMPAFGVPYPPPV</sequence>
<evidence type="ECO:0000313" key="2">
    <source>
        <dbReference type="Proteomes" id="UP001207468"/>
    </source>
</evidence>
<proteinExistence type="predicted"/>
<reference evidence="1" key="1">
    <citation type="submission" date="2021-03" db="EMBL/GenBank/DDBJ databases">
        <title>Evolutionary priming and transition to the ectomycorrhizal habit in an iconic lineage of mushroom-forming fungi: is preadaptation a requirement?</title>
        <authorList>
            <consortium name="DOE Joint Genome Institute"/>
            <person name="Looney B.P."/>
            <person name="Miyauchi S."/>
            <person name="Morin E."/>
            <person name="Drula E."/>
            <person name="Courty P.E."/>
            <person name="Chicoki N."/>
            <person name="Fauchery L."/>
            <person name="Kohler A."/>
            <person name="Kuo A."/>
            <person name="LaButti K."/>
            <person name="Pangilinan J."/>
            <person name="Lipzen A."/>
            <person name="Riley R."/>
            <person name="Andreopoulos W."/>
            <person name="He G."/>
            <person name="Johnson J."/>
            <person name="Barry K.W."/>
            <person name="Grigoriev I.V."/>
            <person name="Nagy L."/>
            <person name="Hibbett D."/>
            <person name="Henrissat B."/>
            <person name="Matheny P.B."/>
            <person name="Labbe J."/>
            <person name="Martin A.F."/>
        </authorList>
    </citation>
    <scope>NUCLEOTIDE SEQUENCE</scope>
    <source>
        <strain evidence="1">BPL698</strain>
    </source>
</reference>
<keyword evidence="2" id="KW-1185">Reference proteome</keyword>
<gene>
    <name evidence="1" type="ORF">F5148DRAFT_1159963</name>
</gene>
<protein>
    <submittedName>
        <fullName evidence="1">Uncharacterized protein</fullName>
    </submittedName>
</protein>
<dbReference type="Proteomes" id="UP001207468">
    <property type="component" value="Unassembled WGS sequence"/>
</dbReference>
<name>A0ACC0UMS9_9AGAM</name>
<dbReference type="EMBL" id="JAGFNK010000004">
    <property type="protein sequence ID" value="KAI9513019.1"/>
    <property type="molecule type" value="Genomic_DNA"/>
</dbReference>
<comment type="caution">
    <text evidence="1">The sequence shown here is derived from an EMBL/GenBank/DDBJ whole genome shotgun (WGS) entry which is preliminary data.</text>
</comment>
<organism evidence="1 2">
    <name type="scientific">Russula earlei</name>
    <dbReference type="NCBI Taxonomy" id="71964"/>
    <lineage>
        <taxon>Eukaryota</taxon>
        <taxon>Fungi</taxon>
        <taxon>Dikarya</taxon>
        <taxon>Basidiomycota</taxon>
        <taxon>Agaricomycotina</taxon>
        <taxon>Agaricomycetes</taxon>
        <taxon>Russulales</taxon>
        <taxon>Russulaceae</taxon>
        <taxon>Russula</taxon>
    </lineage>
</organism>